<dbReference type="PANTHER" id="PTHR43591:SF24">
    <property type="entry name" value="2-METHOXY-6-POLYPRENYL-1,4-BENZOQUINOL METHYLASE, MITOCHONDRIAL"/>
    <property type="match status" value="1"/>
</dbReference>
<evidence type="ECO:0000256" key="1">
    <source>
        <dbReference type="SAM" id="Phobius"/>
    </source>
</evidence>
<proteinExistence type="predicted"/>
<keyword evidence="1" id="KW-0472">Membrane</keyword>
<dbReference type="Proteomes" id="UP000823910">
    <property type="component" value="Unassembled WGS sequence"/>
</dbReference>
<dbReference type="GO" id="GO:0008757">
    <property type="term" value="F:S-adenosylmethionine-dependent methyltransferase activity"/>
    <property type="evidence" value="ECO:0007669"/>
    <property type="project" value="InterPro"/>
</dbReference>
<feature type="transmembrane region" description="Helical" evidence="1">
    <location>
        <begin position="12"/>
        <end position="34"/>
    </location>
</feature>
<evidence type="ECO:0000313" key="3">
    <source>
        <dbReference type="EMBL" id="HJC07282.1"/>
    </source>
</evidence>
<protein>
    <submittedName>
        <fullName evidence="3">Class I SAM-dependent methyltransferase</fullName>
    </submittedName>
</protein>
<reference evidence="3" key="2">
    <citation type="submission" date="2021-04" db="EMBL/GenBank/DDBJ databases">
        <authorList>
            <person name="Gilroy R."/>
        </authorList>
    </citation>
    <scope>NUCLEOTIDE SEQUENCE</scope>
    <source>
        <strain evidence="3">CHK180-15479</strain>
    </source>
</reference>
<gene>
    <name evidence="3" type="ORF">H9704_14250</name>
</gene>
<comment type="caution">
    <text evidence="3">The sequence shown here is derived from an EMBL/GenBank/DDBJ whole genome shotgun (WGS) entry which is preliminary data.</text>
</comment>
<dbReference type="Gene3D" id="3.40.50.150">
    <property type="entry name" value="Vaccinia Virus protein VP39"/>
    <property type="match status" value="1"/>
</dbReference>
<dbReference type="PANTHER" id="PTHR43591">
    <property type="entry name" value="METHYLTRANSFERASE"/>
    <property type="match status" value="1"/>
</dbReference>
<keyword evidence="1" id="KW-0812">Transmembrane</keyword>
<name>A0A9D2SJ55_9FIRM</name>
<dbReference type="CDD" id="cd02440">
    <property type="entry name" value="AdoMet_MTases"/>
    <property type="match status" value="1"/>
</dbReference>
<dbReference type="EMBL" id="DWWT01000078">
    <property type="protein sequence ID" value="HJC07282.1"/>
    <property type="molecule type" value="Genomic_DNA"/>
</dbReference>
<feature type="domain" description="Methyltransferase type 11" evidence="2">
    <location>
        <begin position="94"/>
        <end position="199"/>
    </location>
</feature>
<keyword evidence="1" id="KW-1133">Transmembrane helix</keyword>
<dbReference type="Pfam" id="PF08241">
    <property type="entry name" value="Methyltransf_11"/>
    <property type="match status" value="1"/>
</dbReference>
<evidence type="ECO:0000259" key="2">
    <source>
        <dbReference type="Pfam" id="PF08241"/>
    </source>
</evidence>
<evidence type="ECO:0000313" key="4">
    <source>
        <dbReference type="Proteomes" id="UP000823910"/>
    </source>
</evidence>
<dbReference type="InterPro" id="IPR013216">
    <property type="entry name" value="Methyltransf_11"/>
</dbReference>
<dbReference type="SUPFAM" id="SSF53335">
    <property type="entry name" value="S-adenosyl-L-methionine-dependent methyltransferases"/>
    <property type="match status" value="1"/>
</dbReference>
<accession>A0A9D2SJ55</accession>
<sequence>MKQTNYGNWVPGTLMNLLWGGTALFLAAVLFIRFLGGSGLMQGIFLALFALFAAMALYMQACRRAFSFTGGNVMGNIHRFLLSRLPWDGRGSLLDIGCGSGTLAILCAKTWPSAQVTGIDYWGKEWNYAKAQCEENARIEQVPAVQFCQGDAAHLPFADGSFDAAVSNFVFHEVRTQPDKRQVVREALRVIKKGGSFAFHDLFEQKQLYGDMDEFLEFLRREGIREIHYEAHTERLPMVPWFAKAPWMLTGLGLIYGRK</sequence>
<keyword evidence="3" id="KW-0489">Methyltransferase</keyword>
<reference evidence="3" key="1">
    <citation type="journal article" date="2021" name="PeerJ">
        <title>Extensive microbial diversity within the chicken gut microbiome revealed by metagenomics and culture.</title>
        <authorList>
            <person name="Gilroy R."/>
            <person name="Ravi A."/>
            <person name="Getino M."/>
            <person name="Pursley I."/>
            <person name="Horton D.L."/>
            <person name="Alikhan N.F."/>
            <person name="Baker D."/>
            <person name="Gharbi K."/>
            <person name="Hall N."/>
            <person name="Watson M."/>
            <person name="Adriaenssens E.M."/>
            <person name="Foster-Nyarko E."/>
            <person name="Jarju S."/>
            <person name="Secka A."/>
            <person name="Antonio M."/>
            <person name="Oren A."/>
            <person name="Chaudhuri R.R."/>
            <person name="La Ragione R."/>
            <person name="Hildebrand F."/>
            <person name="Pallen M.J."/>
        </authorList>
    </citation>
    <scope>NUCLEOTIDE SEQUENCE</scope>
    <source>
        <strain evidence="3">CHK180-15479</strain>
    </source>
</reference>
<dbReference type="GO" id="GO:0032259">
    <property type="term" value="P:methylation"/>
    <property type="evidence" value="ECO:0007669"/>
    <property type="project" value="UniProtKB-KW"/>
</dbReference>
<dbReference type="InterPro" id="IPR029063">
    <property type="entry name" value="SAM-dependent_MTases_sf"/>
</dbReference>
<organism evidence="3 4">
    <name type="scientific">Candidatus Enterocloster excrementipullorum</name>
    <dbReference type="NCBI Taxonomy" id="2838559"/>
    <lineage>
        <taxon>Bacteria</taxon>
        <taxon>Bacillati</taxon>
        <taxon>Bacillota</taxon>
        <taxon>Clostridia</taxon>
        <taxon>Lachnospirales</taxon>
        <taxon>Lachnospiraceae</taxon>
        <taxon>Enterocloster</taxon>
    </lineage>
</organism>
<keyword evidence="3" id="KW-0808">Transferase</keyword>
<dbReference type="AlphaFoldDB" id="A0A9D2SJ55"/>
<feature type="transmembrane region" description="Helical" evidence="1">
    <location>
        <begin position="40"/>
        <end position="59"/>
    </location>
</feature>